<sequence length="293" mass="31568">MSHTAQRICLAVSLVFCGAGAAHATEGGGGAYPNGAESFMTGYLPPPGFYVVSYNEYYTASSFKNSSPIFNDFSVDVAATVFRAIYVSDVQVFGANWAMHAFLPIASVDAAFGGMSGRSSGIGDIIIDPFILGWHFGEWNVVTGFDITLPTGKYDPESIANPGRNYFTFTPVFAFTYLNKEGWELSAKIMYDFNTENQDTNYQSGQELHTDFVAAKHFGPFAIGVGGYAYKQTTPDSGLGAVFGGFEGQAVALGPQLMYTSGKITAVAKFMSEFAVENRPQGDKIWINIVAAF</sequence>
<organism evidence="2 3">
    <name type="scientific">Xanthobacter agilis</name>
    <dbReference type="NCBI Taxonomy" id="47492"/>
    <lineage>
        <taxon>Bacteria</taxon>
        <taxon>Pseudomonadati</taxon>
        <taxon>Pseudomonadota</taxon>
        <taxon>Alphaproteobacteria</taxon>
        <taxon>Hyphomicrobiales</taxon>
        <taxon>Xanthobacteraceae</taxon>
        <taxon>Xanthobacter</taxon>
    </lineage>
</organism>
<proteinExistence type="predicted"/>
<evidence type="ECO:0000313" key="2">
    <source>
        <dbReference type="EMBL" id="MDQ0505018.1"/>
    </source>
</evidence>
<keyword evidence="1" id="KW-0732">Signal</keyword>
<dbReference type="RefSeq" id="WP_237344607.1">
    <property type="nucleotide sequence ID" value="NZ_JABWGX010000005.1"/>
</dbReference>
<reference evidence="2 3" key="1">
    <citation type="submission" date="2023-07" db="EMBL/GenBank/DDBJ databases">
        <title>Genomic Encyclopedia of Type Strains, Phase IV (KMG-IV): sequencing the most valuable type-strain genomes for metagenomic binning, comparative biology and taxonomic classification.</title>
        <authorList>
            <person name="Goeker M."/>
        </authorList>
    </citation>
    <scope>NUCLEOTIDE SEQUENCE [LARGE SCALE GENOMIC DNA]</scope>
    <source>
        <strain evidence="2 3">DSM 3770</strain>
    </source>
</reference>
<dbReference type="Proteomes" id="UP001241747">
    <property type="component" value="Unassembled WGS sequence"/>
</dbReference>
<dbReference type="EMBL" id="JAUSVY010000003">
    <property type="protein sequence ID" value="MDQ0505018.1"/>
    <property type="molecule type" value="Genomic_DNA"/>
</dbReference>
<dbReference type="Pfam" id="PF13557">
    <property type="entry name" value="Phenol_MetA_deg"/>
    <property type="match status" value="1"/>
</dbReference>
<feature type="chain" id="PRO_5045527883" description="Phenol degradation protein meta" evidence="1">
    <location>
        <begin position="25"/>
        <end position="293"/>
    </location>
</feature>
<evidence type="ECO:0008006" key="4">
    <source>
        <dbReference type="Google" id="ProtNLM"/>
    </source>
</evidence>
<accession>A0ABU0LD50</accession>
<evidence type="ECO:0000256" key="1">
    <source>
        <dbReference type="SAM" id="SignalP"/>
    </source>
</evidence>
<comment type="caution">
    <text evidence="2">The sequence shown here is derived from an EMBL/GenBank/DDBJ whole genome shotgun (WGS) entry which is preliminary data.</text>
</comment>
<feature type="signal peptide" evidence="1">
    <location>
        <begin position="1"/>
        <end position="24"/>
    </location>
</feature>
<protein>
    <recommendedName>
        <fullName evidence="4">Phenol degradation protein meta</fullName>
    </recommendedName>
</protein>
<dbReference type="InterPro" id="IPR025737">
    <property type="entry name" value="FApF"/>
</dbReference>
<keyword evidence="3" id="KW-1185">Reference proteome</keyword>
<gene>
    <name evidence="2" type="ORF">QOZ94_001800</name>
</gene>
<name>A0ABU0LD50_XANAG</name>
<evidence type="ECO:0000313" key="3">
    <source>
        <dbReference type="Proteomes" id="UP001241747"/>
    </source>
</evidence>